<accession>A0A366HTN9</accession>
<organism evidence="2 3">
    <name type="scientific">Roseimicrobium gellanilyticum</name>
    <dbReference type="NCBI Taxonomy" id="748857"/>
    <lineage>
        <taxon>Bacteria</taxon>
        <taxon>Pseudomonadati</taxon>
        <taxon>Verrucomicrobiota</taxon>
        <taxon>Verrucomicrobiia</taxon>
        <taxon>Verrucomicrobiales</taxon>
        <taxon>Verrucomicrobiaceae</taxon>
        <taxon>Roseimicrobium</taxon>
    </lineage>
</organism>
<reference evidence="2 3" key="1">
    <citation type="submission" date="2018-06" db="EMBL/GenBank/DDBJ databases">
        <title>Genomic Encyclopedia of Type Strains, Phase IV (KMG-IV): sequencing the most valuable type-strain genomes for metagenomic binning, comparative biology and taxonomic classification.</title>
        <authorList>
            <person name="Goeker M."/>
        </authorList>
    </citation>
    <scope>NUCLEOTIDE SEQUENCE [LARGE SCALE GENOMIC DNA]</scope>
    <source>
        <strain evidence="2 3">DSM 25532</strain>
    </source>
</reference>
<comment type="caution">
    <text evidence="2">The sequence shown here is derived from an EMBL/GenBank/DDBJ whole genome shotgun (WGS) entry which is preliminary data.</text>
</comment>
<dbReference type="PANTHER" id="PTHR43157:SF31">
    <property type="entry name" value="PHOSPHATIDYLINOSITOL-GLYCAN BIOSYNTHESIS CLASS F PROTEIN"/>
    <property type="match status" value="1"/>
</dbReference>
<dbReference type="EMBL" id="QNRR01000001">
    <property type="protein sequence ID" value="RBP47653.1"/>
    <property type="molecule type" value="Genomic_DNA"/>
</dbReference>
<gene>
    <name evidence="2" type="ORF">DES53_101451</name>
</gene>
<dbReference type="PANTHER" id="PTHR43157">
    <property type="entry name" value="PHOSPHATIDYLINOSITOL-GLYCAN BIOSYNTHESIS CLASS F PROTEIN-RELATED"/>
    <property type="match status" value="1"/>
</dbReference>
<dbReference type="NCBIfam" id="NF004846">
    <property type="entry name" value="PRK06197.1"/>
    <property type="match status" value="1"/>
</dbReference>
<sequence>MNMTNLDAITSTDQLPVQARTHWSASDIPSQHGRLAVITGTGGIGFETALALARAGGEVIIAGRNAKKGADAVARICADVRSAKARFEQVDLASLESITDFGTRLRSQHKSLNLLVNNAAVMNPPDRQETADGFELQFGTNYLGHFALTLQLLPLLCLGRDARIITLSSIAARNGAINFEDLQAERSYKPMRVYSQSKLACLMFALEFQRRSKAGRLGIASIAAHPGISRTDLLHNAPGRWSGTGMMRTFLWFLFQPASQGALSSLFAATSPLARGGGYYGPARLGGMRGAPAEAAIPKRALSLGNASRLWEISERLTGMKMLVPGPTEM</sequence>
<dbReference type="InterPro" id="IPR036291">
    <property type="entry name" value="NAD(P)-bd_dom_sf"/>
</dbReference>
<dbReference type="Gene3D" id="3.40.50.720">
    <property type="entry name" value="NAD(P)-binding Rossmann-like Domain"/>
    <property type="match status" value="1"/>
</dbReference>
<dbReference type="SUPFAM" id="SSF51735">
    <property type="entry name" value="NAD(P)-binding Rossmann-fold domains"/>
    <property type="match status" value="1"/>
</dbReference>
<dbReference type="NCBIfam" id="NF004513">
    <property type="entry name" value="PRK05854.1"/>
    <property type="match status" value="1"/>
</dbReference>
<protein>
    <submittedName>
        <fullName evidence="2">NADP-dependent 3-hydroxy acid dehydrogenase YdfG</fullName>
    </submittedName>
</protein>
<evidence type="ECO:0000313" key="2">
    <source>
        <dbReference type="EMBL" id="RBP47653.1"/>
    </source>
</evidence>
<name>A0A366HTN9_9BACT</name>
<dbReference type="GO" id="GO:0016491">
    <property type="term" value="F:oxidoreductase activity"/>
    <property type="evidence" value="ECO:0007669"/>
    <property type="project" value="UniProtKB-KW"/>
</dbReference>
<keyword evidence="1" id="KW-0560">Oxidoreductase</keyword>
<proteinExistence type="predicted"/>
<evidence type="ECO:0000313" key="3">
    <source>
        <dbReference type="Proteomes" id="UP000253426"/>
    </source>
</evidence>
<evidence type="ECO:0000256" key="1">
    <source>
        <dbReference type="ARBA" id="ARBA00023002"/>
    </source>
</evidence>
<keyword evidence="3" id="KW-1185">Reference proteome</keyword>
<dbReference type="Proteomes" id="UP000253426">
    <property type="component" value="Unassembled WGS sequence"/>
</dbReference>
<dbReference type="InterPro" id="IPR002347">
    <property type="entry name" value="SDR_fam"/>
</dbReference>
<dbReference type="AlphaFoldDB" id="A0A366HTN9"/>
<dbReference type="Pfam" id="PF00106">
    <property type="entry name" value="adh_short"/>
    <property type="match status" value="1"/>
</dbReference>